<dbReference type="PANTHER" id="PTHR11851:SF224">
    <property type="entry name" value="PROCESSING PROTEASE"/>
    <property type="match status" value="1"/>
</dbReference>
<dbReference type="Pfam" id="PF05193">
    <property type="entry name" value="Peptidase_M16_C"/>
    <property type="match status" value="1"/>
</dbReference>
<organism evidence="3 4">
    <name type="scientific">Runella rosea</name>
    <dbReference type="NCBI Taxonomy" id="2259595"/>
    <lineage>
        <taxon>Bacteria</taxon>
        <taxon>Pseudomonadati</taxon>
        <taxon>Bacteroidota</taxon>
        <taxon>Cytophagia</taxon>
        <taxon>Cytophagales</taxon>
        <taxon>Spirosomataceae</taxon>
        <taxon>Runella</taxon>
    </lineage>
</organism>
<proteinExistence type="predicted"/>
<evidence type="ECO:0000313" key="3">
    <source>
        <dbReference type="EMBL" id="AXE20008.1"/>
    </source>
</evidence>
<dbReference type="InterPro" id="IPR007863">
    <property type="entry name" value="Peptidase_M16_C"/>
</dbReference>
<dbReference type="Gene3D" id="3.30.830.10">
    <property type="entry name" value="Metalloenzyme, LuxS/M16 peptidase-like"/>
    <property type="match status" value="2"/>
</dbReference>
<dbReference type="AlphaFoldDB" id="A0A344TMY7"/>
<name>A0A344TMY7_9BACT</name>
<protein>
    <submittedName>
        <fullName evidence="3">Insulinase family protein</fullName>
    </submittedName>
</protein>
<feature type="domain" description="Peptidase M16 N-terminal" evidence="1">
    <location>
        <begin position="41"/>
        <end position="152"/>
    </location>
</feature>
<sequence>MQLDRTLAPDFRTIETVQFPTPQSVVLDNGQPLYVINVGEQPVVRLEVLFEAGTWHEQVEGASFFTVKMLSEGTKNHTSAQISGHFDQIGAFLELSHTPDRANVMVYGLTKHLETILEMVSEMLHEATFPEKEFNDIRNITLQNLRVNLEKSAYVATNTFKERLFGSAHPYGRMQKEERITALLTSDLENFYHQRIKARPFRVFLSGQVGEAEIALVNRFLGQHSVFEPLLSTITSEIVPQTEPYWLEKEDSVQSSVRVGRRLFKRQHPDFYRMVMANEVLGGYFGSRLMKNIREEKGFTYGISASVVPMRQEGYWVIGTDVKKEFAQATLDEIQKEIGIMQNELVPAEELEVVKNYLAGEFAGSLNTPFEIADRVRLMVLEGLDVDFYSNYIQRLRVVTAEEIQSMAQQYWKWEELQRVIIG</sequence>
<keyword evidence="4" id="KW-1185">Reference proteome</keyword>
<evidence type="ECO:0000259" key="2">
    <source>
        <dbReference type="Pfam" id="PF05193"/>
    </source>
</evidence>
<dbReference type="InterPro" id="IPR011249">
    <property type="entry name" value="Metalloenz_LuxS/M16"/>
</dbReference>
<evidence type="ECO:0000259" key="1">
    <source>
        <dbReference type="Pfam" id="PF00675"/>
    </source>
</evidence>
<accession>A0A344TMY7</accession>
<dbReference type="KEGG" id="run:DR864_20780"/>
<dbReference type="InterPro" id="IPR050361">
    <property type="entry name" value="MPP/UQCRC_Complex"/>
</dbReference>
<dbReference type="EMBL" id="CP030850">
    <property type="protein sequence ID" value="AXE20008.1"/>
    <property type="molecule type" value="Genomic_DNA"/>
</dbReference>
<dbReference type="PANTHER" id="PTHR11851">
    <property type="entry name" value="METALLOPROTEASE"/>
    <property type="match status" value="1"/>
</dbReference>
<evidence type="ECO:0000313" key="4">
    <source>
        <dbReference type="Proteomes" id="UP000251993"/>
    </source>
</evidence>
<gene>
    <name evidence="3" type="ORF">DR864_20780</name>
</gene>
<dbReference type="Proteomes" id="UP000251993">
    <property type="component" value="Chromosome"/>
</dbReference>
<dbReference type="RefSeq" id="WP_114068774.1">
    <property type="nucleotide sequence ID" value="NZ_CP030850.1"/>
</dbReference>
<dbReference type="Pfam" id="PF00675">
    <property type="entry name" value="Peptidase_M16"/>
    <property type="match status" value="1"/>
</dbReference>
<dbReference type="InterPro" id="IPR011765">
    <property type="entry name" value="Pept_M16_N"/>
</dbReference>
<dbReference type="OrthoDB" id="9811314at2"/>
<feature type="domain" description="Peptidase M16 C-terminal" evidence="2">
    <location>
        <begin position="187"/>
        <end position="357"/>
    </location>
</feature>
<reference evidence="3 4" key="1">
    <citation type="submission" date="2018-07" db="EMBL/GenBank/DDBJ databases">
        <title>Genome sequencing of Runella.</title>
        <authorList>
            <person name="Baek M.-G."/>
            <person name="Yi H."/>
        </authorList>
    </citation>
    <scope>NUCLEOTIDE SEQUENCE [LARGE SCALE GENOMIC DNA]</scope>
    <source>
        <strain evidence="3 4">HYN0085</strain>
    </source>
</reference>
<dbReference type="SUPFAM" id="SSF63411">
    <property type="entry name" value="LuxS/MPP-like metallohydrolase"/>
    <property type="match status" value="2"/>
</dbReference>
<dbReference type="GO" id="GO:0046872">
    <property type="term" value="F:metal ion binding"/>
    <property type="evidence" value="ECO:0007669"/>
    <property type="project" value="InterPro"/>
</dbReference>